<proteinExistence type="predicted"/>
<gene>
    <name evidence="2" type="ORF">WG68_17285</name>
</gene>
<dbReference type="PATRIC" id="fig|336831.14.peg.311"/>
<dbReference type="AlphaFoldDB" id="A0A0M2V183"/>
<dbReference type="InterPro" id="IPR045361">
    <property type="entry name" value="CIS_tube_prot_N"/>
</dbReference>
<feature type="domain" description="Contractile injection system tube protein N-terminal" evidence="1">
    <location>
        <begin position="10"/>
        <end position="153"/>
    </location>
</feature>
<name>A0A0M2V183_9GAMM</name>
<organism evidence="2 3">
    <name type="scientific">Arsukibacterium ikkense</name>
    <dbReference type="NCBI Taxonomy" id="336831"/>
    <lineage>
        <taxon>Bacteria</taxon>
        <taxon>Pseudomonadati</taxon>
        <taxon>Pseudomonadota</taxon>
        <taxon>Gammaproteobacteria</taxon>
        <taxon>Chromatiales</taxon>
        <taxon>Chromatiaceae</taxon>
        <taxon>Arsukibacterium</taxon>
    </lineage>
</organism>
<dbReference type="Proteomes" id="UP000034228">
    <property type="component" value="Unassembled WGS sequence"/>
</dbReference>
<evidence type="ECO:0000259" key="1">
    <source>
        <dbReference type="Pfam" id="PF19266"/>
    </source>
</evidence>
<evidence type="ECO:0000313" key="2">
    <source>
        <dbReference type="EMBL" id="KKO44119.1"/>
    </source>
</evidence>
<reference evidence="2 3" key="1">
    <citation type="submission" date="2015-03" db="EMBL/GenBank/DDBJ databases">
        <title>Draft genome sequences of two protease-producing strains of Arsukibacterium isolated from two cold and alkaline environments.</title>
        <authorList>
            <person name="Lylloff J.E."/>
            <person name="Skov L.B."/>
            <person name="Jepsen M."/>
            <person name="Hallin P.F."/>
            <person name="Sorensen S.J."/>
            <person name="Stougaard P."/>
            <person name="Glaring M.A."/>
        </authorList>
    </citation>
    <scope>NUCLEOTIDE SEQUENCE [LARGE SCALE GENOMIC DNA]</scope>
    <source>
        <strain evidence="2 3">GCM72</strain>
    </source>
</reference>
<dbReference type="STRING" id="336831.WG68_17285"/>
<keyword evidence="3" id="KW-1185">Reference proteome</keyword>
<accession>A0A0M2V183</accession>
<dbReference type="Pfam" id="PF19266">
    <property type="entry name" value="CIS_tube"/>
    <property type="match status" value="1"/>
</dbReference>
<comment type="caution">
    <text evidence="2">The sequence shown here is derived from an EMBL/GenBank/DDBJ whole genome shotgun (WGS) entry which is preliminary data.</text>
</comment>
<evidence type="ECO:0000313" key="3">
    <source>
        <dbReference type="Proteomes" id="UP000034228"/>
    </source>
</evidence>
<protein>
    <submittedName>
        <fullName evidence="2">Peptidoglycan-binding protein</fullName>
    </submittedName>
</protein>
<dbReference type="EMBL" id="LAHO01000020">
    <property type="protein sequence ID" value="KKO44119.1"/>
    <property type="molecule type" value="Genomic_DNA"/>
</dbReference>
<sequence length="216" mass="23943">MSCCDHNGQPTGEGQFQAMINPASLNHQLGISYNSDNSTSLPIGKSAVESKLSQYQQEKLSFELILDGTGVVPQAAAVDVSQQVQQLKNVVYHYVGEKHEPSIVKLQWGQSFSFVGRLSSMTVDYTLFKPGGDPLRAKIKLNFGSYMSNKQEALKADRQSPDLTHQILVKAGDTLPLLCYRQYRDSSYYLAVAEFNQLNSVSVLTPGTMLYFPPLR</sequence>